<dbReference type="GO" id="GO:0046872">
    <property type="term" value="F:metal ion binding"/>
    <property type="evidence" value="ECO:0007669"/>
    <property type="project" value="UniProtKB-KW"/>
</dbReference>
<keyword evidence="9" id="KW-1185">Reference proteome</keyword>
<name>A0A2P8R1Z4_9BACT</name>
<dbReference type="AlphaFoldDB" id="A0A2P8R1Z4"/>
<dbReference type="InterPro" id="IPR036615">
    <property type="entry name" value="Mur_ligase_C_dom_sf"/>
</dbReference>
<dbReference type="Pfam" id="PF08245">
    <property type="entry name" value="Mur_ligase_M"/>
    <property type="match status" value="1"/>
</dbReference>
<dbReference type="Proteomes" id="UP000240535">
    <property type="component" value="Unassembled WGS sequence"/>
</dbReference>
<evidence type="ECO:0000259" key="7">
    <source>
        <dbReference type="Pfam" id="PF08245"/>
    </source>
</evidence>
<evidence type="ECO:0000256" key="2">
    <source>
        <dbReference type="ARBA" id="ARBA00022598"/>
    </source>
</evidence>
<dbReference type="SUPFAM" id="SSF53244">
    <property type="entry name" value="MurD-like peptide ligases, peptide-binding domain"/>
    <property type="match status" value="1"/>
</dbReference>
<gene>
    <name evidence="8" type="ORF">CQ405_01935</name>
</gene>
<dbReference type="UniPathway" id="UPA00077">
    <property type="reaction ID" value="UER00157"/>
</dbReference>
<comment type="caution">
    <text evidence="8">The sequence shown here is derived from an EMBL/GenBank/DDBJ whole genome shotgun (WGS) entry which is preliminary data.</text>
</comment>
<dbReference type="PANTHER" id="PTHR11136:SF0">
    <property type="entry name" value="DIHYDROFOLATE SYNTHETASE-RELATED"/>
    <property type="match status" value="1"/>
</dbReference>
<protein>
    <submittedName>
        <fullName evidence="8">Bifunctional folylpolyglutamate synthase/dihydrofolate synthase</fullName>
    </submittedName>
</protein>
<evidence type="ECO:0000256" key="1">
    <source>
        <dbReference type="ARBA" id="ARBA00008276"/>
    </source>
</evidence>
<dbReference type="GO" id="GO:0008841">
    <property type="term" value="F:dihydrofolate synthase activity"/>
    <property type="evidence" value="ECO:0007669"/>
    <property type="project" value="TreeGrafter"/>
</dbReference>
<evidence type="ECO:0000313" key="9">
    <source>
        <dbReference type="Proteomes" id="UP000240535"/>
    </source>
</evidence>
<dbReference type="InterPro" id="IPR013221">
    <property type="entry name" value="Mur_ligase_cen"/>
</dbReference>
<keyword evidence="5" id="KW-0067">ATP-binding</keyword>
<proteinExistence type="inferred from homology"/>
<dbReference type="OrthoDB" id="9809356at2"/>
<evidence type="ECO:0000256" key="5">
    <source>
        <dbReference type="ARBA" id="ARBA00022840"/>
    </source>
</evidence>
<sequence>MQLNKYLQNKPIFYKKIDYTRMPRAYKSIKDKLPKKEIIHIVGTNGKGSTGRFLTLHLEALGYKVGHFTSPHIFKFNERFYLNGKDASDEELELAHEYLFSILNDEFRETLSYFEYATFLAIILFKNCDYIILEAGMGAEYDSTNLFPKKLSVFTPIGLDHTEILGDTIEKISKTKLISMAKNSVVNSDMNEVSKNIARDIAIKNSVNLKFSNEVLDEFDKKEINNYVKKFDLPKFQISNLSLATAALKMLNLQPNYKNLKKLNLKGRLEKILPNLTIDVGHNDLAATNILNEFSGKKIVLIYNSFLDKDYKKILRDLMPIIKRVEIYEYESKDRKLATKEIIDELKLLGIKCSKFTKIENSENYLLFGSFMLVENFLKNEVEN</sequence>
<dbReference type="GO" id="GO:0005524">
    <property type="term" value="F:ATP binding"/>
    <property type="evidence" value="ECO:0007669"/>
    <property type="project" value="UniProtKB-KW"/>
</dbReference>
<dbReference type="PANTHER" id="PTHR11136">
    <property type="entry name" value="FOLYLPOLYGLUTAMATE SYNTHASE-RELATED"/>
    <property type="match status" value="1"/>
</dbReference>
<keyword evidence="3" id="KW-0479">Metal-binding</keyword>
<dbReference type="NCBIfam" id="TIGR01499">
    <property type="entry name" value="folC"/>
    <property type="match status" value="1"/>
</dbReference>
<organism evidence="8 9">
    <name type="scientific">Campylobacter blaseri</name>
    <dbReference type="NCBI Taxonomy" id="2042961"/>
    <lineage>
        <taxon>Bacteria</taxon>
        <taxon>Pseudomonadati</taxon>
        <taxon>Campylobacterota</taxon>
        <taxon>Epsilonproteobacteria</taxon>
        <taxon>Campylobacterales</taxon>
        <taxon>Campylobacteraceae</taxon>
        <taxon>Campylobacter</taxon>
    </lineage>
</organism>
<evidence type="ECO:0000313" key="8">
    <source>
        <dbReference type="EMBL" id="PSM52511.1"/>
    </source>
</evidence>
<evidence type="ECO:0000256" key="6">
    <source>
        <dbReference type="ARBA" id="ARBA00022842"/>
    </source>
</evidence>
<reference evidence="9" key="1">
    <citation type="submission" date="2017-10" db="EMBL/GenBank/DDBJ databases">
        <title>Campylobacter species from seals.</title>
        <authorList>
            <person name="Gilbert M.J."/>
            <person name="Zomer A.L."/>
            <person name="Timmerman A.J."/>
            <person name="Duim B."/>
            <person name="Wagenaar J.A."/>
        </authorList>
    </citation>
    <scope>NUCLEOTIDE SEQUENCE [LARGE SCALE GENOMIC DNA]</scope>
    <source>
        <strain evidence="9">17S00004-5</strain>
    </source>
</reference>
<dbReference type="SUPFAM" id="SSF53623">
    <property type="entry name" value="MurD-like peptide ligases, catalytic domain"/>
    <property type="match status" value="1"/>
</dbReference>
<dbReference type="RefSeq" id="WP_106870046.1">
    <property type="nucleotide sequence ID" value="NZ_CP053841.1"/>
</dbReference>
<dbReference type="Gene3D" id="3.40.1190.10">
    <property type="entry name" value="Mur-like, catalytic domain"/>
    <property type="match status" value="1"/>
</dbReference>
<keyword evidence="4" id="KW-0547">Nucleotide-binding</keyword>
<keyword evidence="2" id="KW-0436">Ligase</keyword>
<dbReference type="InterPro" id="IPR036565">
    <property type="entry name" value="Mur-like_cat_sf"/>
</dbReference>
<feature type="domain" description="Mur ligase central" evidence="7">
    <location>
        <begin position="42"/>
        <end position="229"/>
    </location>
</feature>
<dbReference type="InterPro" id="IPR001645">
    <property type="entry name" value="Folylpolyglutamate_synth"/>
</dbReference>
<dbReference type="GO" id="GO:0004326">
    <property type="term" value="F:tetrahydrofolylpolyglutamate synthase activity"/>
    <property type="evidence" value="ECO:0007669"/>
    <property type="project" value="InterPro"/>
</dbReference>
<keyword evidence="6" id="KW-0460">Magnesium</keyword>
<dbReference type="EMBL" id="PDHH01000002">
    <property type="protein sequence ID" value="PSM52511.1"/>
    <property type="molecule type" value="Genomic_DNA"/>
</dbReference>
<dbReference type="Gene3D" id="3.90.190.20">
    <property type="entry name" value="Mur ligase, C-terminal domain"/>
    <property type="match status" value="1"/>
</dbReference>
<comment type="similarity">
    <text evidence="1">Belongs to the folylpolyglutamate synthase family.</text>
</comment>
<evidence type="ECO:0000256" key="3">
    <source>
        <dbReference type="ARBA" id="ARBA00022723"/>
    </source>
</evidence>
<dbReference type="GO" id="GO:0005737">
    <property type="term" value="C:cytoplasm"/>
    <property type="evidence" value="ECO:0007669"/>
    <property type="project" value="TreeGrafter"/>
</dbReference>
<dbReference type="GO" id="GO:0046654">
    <property type="term" value="P:tetrahydrofolate biosynthetic process"/>
    <property type="evidence" value="ECO:0007669"/>
    <property type="project" value="UniProtKB-UniPathway"/>
</dbReference>
<accession>A0A2P8R1Z4</accession>
<evidence type="ECO:0000256" key="4">
    <source>
        <dbReference type="ARBA" id="ARBA00022741"/>
    </source>
</evidence>